<keyword evidence="2 3" id="KW-0694">RNA-binding</keyword>
<evidence type="ECO:0000256" key="2">
    <source>
        <dbReference type="ARBA" id="ARBA00022884"/>
    </source>
</evidence>
<comment type="caution">
    <text evidence="6">The sequence shown here is derived from an EMBL/GenBank/DDBJ whole genome shotgun (WGS) entry which is preliminary data.</text>
</comment>
<dbReference type="PANTHER" id="PTHR23236:SF119">
    <property type="entry name" value="NUCLEAR RNA-BINDING PROTEIN SART-3"/>
    <property type="match status" value="1"/>
</dbReference>
<feature type="region of interest" description="Disordered" evidence="4">
    <location>
        <begin position="329"/>
        <end position="434"/>
    </location>
</feature>
<keyword evidence="1" id="KW-0677">Repeat</keyword>
<dbReference type="SMART" id="SM00360">
    <property type="entry name" value="RRM"/>
    <property type="match status" value="2"/>
</dbReference>
<evidence type="ECO:0000313" key="7">
    <source>
        <dbReference type="Proteomes" id="UP000719766"/>
    </source>
</evidence>
<feature type="compositionally biased region" description="Low complexity" evidence="4">
    <location>
        <begin position="1"/>
        <end position="12"/>
    </location>
</feature>
<evidence type="ECO:0000256" key="4">
    <source>
        <dbReference type="SAM" id="MobiDB-lite"/>
    </source>
</evidence>
<proteinExistence type="predicted"/>
<feature type="domain" description="RRM" evidence="5">
    <location>
        <begin position="97"/>
        <end position="175"/>
    </location>
</feature>
<dbReference type="SUPFAM" id="SSF54928">
    <property type="entry name" value="RNA-binding domain, RBD"/>
    <property type="match status" value="2"/>
</dbReference>
<dbReference type="OrthoDB" id="439808at2759"/>
<feature type="compositionally biased region" description="Basic and acidic residues" evidence="4">
    <location>
        <begin position="21"/>
        <end position="33"/>
    </location>
</feature>
<evidence type="ECO:0000313" key="6">
    <source>
        <dbReference type="EMBL" id="KAG1806460.1"/>
    </source>
</evidence>
<evidence type="ECO:0000259" key="5">
    <source>
        <dbReference type="PROSITE" id="PS50102"/>
    </source>
</evidence>
<dbReference type="GO" id="GO:0003723">
    <property type="term" value="F:RNA binding"/>
    <property type="evidence" value="ECO:0007669"/>
    <property type="project" value="UniProtKB-UniRule"/>
</dbReference>
<accession>A0A9P7DYI3</accession>
<feature type="compositionally biased region" description="Basic and acidic residues" evidence="4">
    <location>
        <begin position="370"/>
        <end position="405"/>
    </location>
</feature>
<dbReference type="InterPro" id="IPR035979">
    <property type="entry name" value="RBD_domain_sf"/>
</dbReference>
<dbReference type="Proteomes" id="UP000719766">
    <property type="component" value="Unassembled WGS sequence"/>
</dbReference>
<dbReference type="InterPro" id="IPR000504">
    <property type="entry name" value="RRM_dom"/>
</dbReference>
<name>A0A9P7DYI3_9AGAM</name>
<dbReference type="GeneID" id="64599338"/>
<feature type="domain" description="RRM" evidence="5">
    <location>
        <begin position="221"/>
        <end position="327"/>
    </location>
</feature>
<gene>
    <name evidence="6" type="ORF">HD556DRAFT_1436419</name>
</gene>
<evidence type="ECO:0000256" key="3">
    <source>
        <dbReference type="PROSITE-ProRule" id="PRU00176"/>
    </source>
</evidence>
<keyword evidence="7" id="KW-1185">Reference proteome</keyword>
<feature type="region of interest" description="Disordered" evidence="4">
    <location>
        <begin position="246"/>
        <end position="266"/>
    </location>
</feature>
<dbReference type="InterPro" id="IPR012677">
    <property type="entry name" value="Nucleotide-bd_a/b_plait_sf"/>
</dbReference>
<dbReference type="PANTHER" id="PTHR23236">
    <property type="entry name" value="EUKARYOTIC TRANSLATION INITIATION FACTOR 4B/4H"/>
    <property type="match status" value="1"/>
</dbReference>
<feature type="region of interest" description="Disordered" evidence="4">
    <location>
        <begin position="1"/>
        <end position="96"/>
    </location>
</feature>
<sequence>MSSAASSSDSSSPPQVKRKRVTEECDDVAHETDTADNAPVPDDSVALSHAEKRRQKKKEQKAQDRPSKKRKVTDGSEAGVSTKPSKPAGNSKPKRQNSVWVGNLWFNTTPDTLRDFFDGVGEITRIHMPTKKGTKGENMGFAYVDFATPDAKVIAITQSERELHGRNLLIKDGNDFVGRPTITPPAGTQEDAKGPSAGKSVSGLTKTQQKILRVQKQPPAQTLFLGNLGFYTTVDSIRELFEAHRHPQKAGKGVKANDAEASAGEDDNVTKDVWLRKVRMGTFEDSGACKGFAFLDFTSTEHATAALLNPRNHRLNGRDLVVEYASADAVRRGGGPRLQSEHKSGPGKRHGGRQSDATESRPRSQPRPGTRGEDEKEHIPQQDDAEPTRRNQKEGPRHIKADRVRGRPKPGAALAQAPRESAAIIPSQGQKIVF</sequence>
<dbReference type="Pfam" id="PF00076">
    <property type="entry name" value="RRM_1"/>
    <property type="match status" value="1"/>
</dbReference>
<evidence type="ECO:0000256" key="1">
    <source>
        <dbReference type="ARBA" id="ARBA00022737"/>
    </source>
</evidence>
<dbReference type="PROSITE" id="PS50102">
    <property type="entry name" value="RRM"/>
    <property type="match status" value="2"/>
</dbReference>
<organism evidence="6 7">
    <name type="scientific">Suillus plorans</name>
    <dbReference type="NCBI Taxonomy" id="116603"/>
    <lineage>
        <taxon>Eukaryota</taxon>
        <taxon>Fungi</taxon>
        <taxon>Dikarya</taxon>
        <taxon>Basidiomycota</taxon>
        <taxon>Agaricomycotina</taxon>
        <taxon>Agaricomycetes</taxon>
        <taxon>Agaricomycetidae</taxon>
        <taxon>Boletales</taxon>
        <taxon>Suillineae</taxon>
        <taxon>Suillaceae</taxon>
        <taxon>Suillus</taxon>
    </lineage>
</organism>
<dbReference type="AlphaFoldDB" id="A0A9P7DYI3"/>
<reference evidence="6" key="1">
    <citation type="journal article" date="2020" name="New Phytol.">
        <title>Comparative genomics reveals dynamic genome evolution in host specialist ectomycorrhizal fungi.</title>
        <authorList>
            <person name="Lofgren L.A."/>
            <person name="Nguyen N.H."/>
            <person name="Vilgalys R."/>
            <person name="Ruytinx J."/>
            <person name="Liao H.L."/>
            <person name="Branco S."/>
            <person name="Kuo A."/>
            <person name="LaButti K."/>
            <person name="Lipzen A."/>
            <person name="Andreopoulos W."/>
            <person name="Pangilinan J."/>
            <person name="Riley R."/>
            <person name="Hundley H."/>
            <person name="Na H."/>
            <person name="Barry K."/>
            <person name="Grigoriev I.V."/>
            <person name="Stajich J.E."/>
            <person name="Kennedy P.G."/>
        </authorList>
    </citation>
    <scope>NUCLEOTIDE SEQUENCE</scope>
    <source>
        <strain evidence="6">S12</strain>
    </source>
</reference>
<dbReference type="Gene3D" id="3.30.70.330">
    <property type="match status" value="2"/>
</dbReference>
<protein>
    <recommendedName>
        <fullName evidence="5">RRM domain-containing protein</fullName>
    </recommendedName>
</protein>
<dbReference type="RefSeq" id="XP_041166931.1">
    <property type="nucleotide sequence ID" value="XM_041305574.1"/>
</dbReference>
<feature type="region of interest" description="Disordered" evidence="4">
    <location>
        <begin position="176"/>
        <end position="204"/>
    </location>
</feature>
<dbReference type="EMBL" id="JABBWE010000002">
    <property type="protein sequence ID" value="KAG1806460.1"/>
    <property type="molecule type" value="Genomic_DNA"/>
</dbReference>